<dbReference type="Pfam" id="PF01551">
    <property type="entry name" value="Peptidase_M23"/>
    <property type="match status" value="1"/>
</dbReference>
<gene>
    <name evidence="5" type="ORF">NMU02_05910</name>
</gene>
<dbReference type="InterPro" id="IPR011055">
    <property type="entry name" value="Dup_hybrid_motif"/>
</dbReference>
<feature type="coiled-coil region" evidence="2">
    <location>
        <begin position="18"/>
        <end position="94"/>
    </location>
</feature>
<accession>A0ABT1MG56</accession>
<evidence type="ECO:0000256" key="3">
    <source>
        <dbReference type="SAM" id="MobiDB-lite"/>
    </source>
</evidence>
<reference evidence="5 6" key="1">
    <citation type="submission" date="2022-07" db="EMBL/GenBank/DDBJ databases">
        <title>Fecal culturing of patients with breast cancer.</title>
        <authorList>
            <person name="Teng N.M.Y."/>
            <person name="Kiu R."/>
            <person name="Evans R."/>
            <person name="Baker D.J."/>
            <person name="Zenner C."/>
            <person name="Robinson S.D."/>
            <person name="Hall L.J."/>
        </authorList>
    </citation>
    <scope>NUCLEOTIDE SEQUENCE [LARGE SCALE GENOMIC DNA]</scope>
    <source>
        <strain evidence="5 6">LH1063</strain>
    </source>
</reference>
<organism evidence="5 6">
    <name type="scientific">Coprobacter tertius</name>
    <dbReference type="NCBI Taxonomy" id="2944915"/>
    <lineage>
        <taxon>Bacteria</taxon>
        <taxon>Pseudomonadati</taxon>
        <taxon>Bacteroidota</taxon>
        <taxon>Bacteroidia</taxon>
        <taxon>Bacteroidales</taxon>
        <taxon>Barnesiellaceae</taxon>
        <taxon>Coprobacter</taxon>
    </lineage>
</organism>
<dbReference type="InterPro" id="IPR050570">
    <property type="entry name" value="Cell_wall_metabolism_enzyme"/>
</dbReference>
<dbReference type="SUPFAM" id="SSF51261">
    <property type="entry name" value="Duplicated hybrid motif"/>
    <property type="match status" value="1"/>
</dbReference>
<name>A0ABT1MG56_9BACT</name>
<feature type="region of interest" description="Disordered" evidence="3">
    <location>
        <begin position="248"/>
        <end position="286"/>
    </location>
</feature>
<feature type="domain" description="M23ase beta-sheet core" evidence="4">
    <location>
        <begin position="334"/>
        <end position="427"/>
    </location>
</feature>
<keyword evidence="1" id="KW-0732">Signal</keyword>
<evidence type="ECO:0000313" key="5">
    <source>
        <dbReference type="EMBL" id="MCP9611623.1"/>
    </source>
</evidence>
<dbReference type="InterPro" id="IPR016047">
    <property type="entry name" value="M23ase_b-sheet_dom"/>
</dbReference>
<proteinExistence type="predicted"/>
<dbReference type="PANTHER" id="PTHR21666:SF289">
    <property type="entry name" value="L-ALA--D-GLU ENDOPEPTIDASE"/>
    <property type="match status" value="1"/>
</dbReference>
<feature type="compositionally biased region" description="Basic and acidic residues" evidence="3">
    <location>
        <begin position="265"/>
        <end position="279"/>
    </location>
</feature>
<dbReference type="Gene3D" id="2.70.70.10">
    <property type="entry name" value="Glucose Permease (Domain IIA)"/>
    <property type="match status" value="1"/>
</dbReference>
<dbReference type="EMBL" id="JANDHW010000004">
    <property type="protein sequence ID" value="MCP9611623.1"/>
    <property type="molecule type" value="Genomic_DNA"/>
</dbReference>
<dbReference type="Proteomes" id="UP001205603">
    <property type="component" value="Unassembled WGS sequence"/>
</dbReference>
<evidence type="ECO:0000256" key="1">
    <source>
        <dbReference type="ARBA" id="ARBA00022729"/>
    </source>
</evidence>
<evidence type="ECO:0000313" key="6">
    <source>
        <dbReference type="Proteomes" id="UP001205603"/>
    </source>
</evidence>
<evidence type="ECO:0000259" key="4">
    <source>
        <dbReference type="Pfam" id="PF01551"/>
    </source>
</evidence>
<dbReference type="Gene3D" id="6.10.250.3150">
    <property type="match status" value="1"/>
</dbReference>
<protein>
    <submittedName>
        <fullName evidence="5">Peptidoglycan DD-metalloendopeptidase family protein</fullName>
    </submittedName>
</protein>
<sequence length="433" mass="49538">MRRIFILFFLACISCGVVSGQSKQIRELQNKRKTAMKNIAETQKLLKTTQKTTKSSLNQLRLLNSQISAQHEVINLLNKELSELNRQQRAISDTVYLLEKDLKIKKDSYAKAMRGIYNHRSGYDIMMFIFSSESLQQSYRRIRYLKEYSAWRKEEAEAIKAMQVQLNARKEELAKTMQAKKKLLSQRTQVANDLKTKEGKQQEVVAGLKKKEKDLKKELEKQNKQAIALDKRIEALIEEEARKAAEEARKAEEAARKRAQGGTKKGADDNKNQPEERHAQTQGGYAMTKAERELSGSFEKNKGRLPFPLSGKYLIVGHFGQQKHQELKYVQIKNSGIDIQTTPGTVARSVFAGVVTKVFVMPGYNSSVIVRHGNYLTIYSNLSEVYVKTGEKISARQSIGKIYSDPEDGNRTVLHFQLWKETTKLNPETWLDK</sequence>
<evidence type="ECO:0000256" key="2">
    <source>
        <dbReference type="SAM" id="Coils"/>
    </source>
</evidence>
<dbReference type="CDD" id="cd12797">
    <property type="entry name" value="M23_peptidase"/>
    <property type="match status" value="1"/>
</dbReference>
<keyword evidence="2" id="KW-0175">Coiled coil</keyword>
<dbReference type="PANTHER" id="PTHR21666">
    <property type="entry name" value="PEPTIDASE-RELATED"/>
    <property type="match status" value="1"/>
</dbReference>
<keyword evidence="6" id="KW-1185">Reference proteome</keyword>
<comment type="caution">
    <text evidence="5">The sequence shown here is derived from an EMBL/GenBank/DDBJ whole genome shotgun (WGS) entry which is preliminary data.</text>
</comment>